<organism evidence="2 5">
    <name type="scientific">Companilactobacillus halodurans</name>
    <dbReference type="NCBI Taxonomy" id="2584183"/>
    <lineage>
        <taxon>Bacteria</taxon>
        <taxon>Bacillati</taxon>
        <taxon>Bacillota</taxon>
        <taxon>Bacilli</taxon>
        <taxon>Lactobacillales</taxon>
        <taxon>Lactobacillaceae</taxon>
        <taxon>Companilactobacillus</taxon>
    </lineage>
</organism>
<keyword evidence="1" id="KW-0472">Membrane</keyword>
<keyword evidence="4" id="KW-1185">Reference proteome</keyword>
<feature type="transmembrane region" description="Helical" evidence="1">
    <location>
        <begin position="138"/>
        <end position="158"/>
    </location>
</feature>
<feature type="transmembrane region" description="Helical" evidence="1">
    <location>
        <begin position="92"/>
        <end position="118"/>
    </location>
</feature>
<keyword evidence="1" id="KW-0812">Transmembrane</keyword>
<evidence type="ECO:0000313" key="2">
    <source>
        <dbReference type="EMBL" id="MQS75506.1"/>
    </source>
</evidence>
<dbReference type="EMBL" id="VDFO01000026">
    <property type="protein sequence ID" value="MQS97750.1"/>
    <property type="molecule type" value="Genomic_DNA"/>
</dbReference>
<evidence type="ECO:0000313" key="5">
    <source>
        <dbReference type="Proteomes" id="UP000414364"/>
    </source>
</evidence>
<feature type="transmembrane region" description="Helical" evidence="1">
    <location>
        <begin position="60"/>
        <end position="80"/>
    </location>
</feature>
<name>A0A5P0ZMU8_9LACO</name>
<comment type="caution">
    <text evidence="2">The sequence shown here is derived from an EMBL/GenBank/DDBJ whole genome shotgun (WGS) entry which is preliminary data.</text>
</comment>
<evidence type="ECO:0000313" key="3">
    <source>
        <dbReference type="EMBL" id="MQS97750.1"/>
    </source>
</evidence>
<sequence length="159" mass="18326">MNKIASNFKRIVLLNSKKIYKINYLMLFITSLLYGLYILMISNSKNIGFQQILKASPYTAIMFIVILLNLMIGYALWIKGSEGMSNNKKNRIILIDLATCQLILGNIFSFITFMTTYWSFKNQPDTEVESKRNSLTGTVVISTILYILCFFLLIRLTLH</sequence>
<evidence type="ECO:0000256" key="1">
    <source>
        <dbReference type="SAM" id="Phobius"/>
    </source>
</evidence>
<dbReference type="OrthoDB" id="2289979at2"/>
<accession>A0A5P0ZMU8</accession>
<keyword evidence="1" id="KW-1133">Transmembrane helix</keyword>
<dbReference type="Proteomes" id="UP000414364">
    <property type="component" value="Unassembled WGS sequence"/>
</dbReference>
<evidence type="ECO:0000313" key="4">
    <source>
        <dbReference type="Proteomes" id="UP000371423"/>
    </source>
</evidence>
<proteinExistence type="predicted"/>
<gene>
    <name evidence="3" type="ORF">FHL05_07590</name>
    <name evidence="2" type="ORF">FHL06_03750</name>
</gene>
<dbReference type="AlphaFoldDB" id="A0A5P0ZMU8"/>
<dbReference type="RefSeq" id="WP_153384916.1">
    <property type="nucleotide sequence ID" value="NZ_VDFO01000026.1"/>
</dbReference>
<reference evidence="4 5" key="1">
    <citation type="journal article" date="2019" name="Syst. Appl. Microbiol.">
        <title>Polyphasic characterization of two novel Lactobacillus spp. isolated from blown salami packages: Description of Lactobacillus halodurans sp. nov. and Lactobacillus salsicarnum sp. nov.</title>
        <authorList>
            <person name="Schuster J.A."/>
            <person name="Klingl A."/>
            <person name="Vogel R.F."/>
            <person name="Ehrmann M.A."/>
        </authorList>
    </citation>
    <scope>NUCLEOTIDE SEQUENCE [LARGE SCALE GENOMIC DNA]</scope>
    <source>
        <strain evidence="3 4">TMW 1.1920</strain>
        <strain evidence="2 5">TMW 1.2172</strain>
    </source>
</reference>
<dbReference type="Proteomes" id="UP000371423">
    <property type="component" value="Unassembled WGS sequence"/>
</dbReference>
<feature type="transmembrane region" description="Helical" evidence="1">
    <location>
        <begin position="21"/>
        <end position="40"/>
    </location>
</feature>
<protein>
    <submittedName>
        <fullName evidence="2">Uncharacterized protein</fullName>
    </submittedName>
</protein>
<dbReference type="EMBL" id="VDFP01000005">
    <property type="protein sequence ID" value="MQS75506.1"/>
    <property type="molecule type" value="Genomic_DNA"/>
</dbReference>